<organism evidence="2 3">
    <name type="scientific">Saguinus oedipus</name>
    <name type="common">Cotton-top tamarin</name>
    <name type="synonym">Oedipomidas oedipus</name>
    <dbReference type="NCBI Taxonomy" id="9490"/>
    <lineage>
        <taxon>Eukaryota</taxon>
        <taxon>Metazoa</taxon>
        <taxon>Chordata</taxon>
        <taxon>Craniata</taxon>
        <taxon>Vertebrata</taxon>
        <taxon>Euteleostomi</taxon>
        <taxon>Mammalia</taxon>
        <taxon>Eutheria</taxon>
        <taxon>Euarchontoglires</taxon>
        <taxon>Primates</taxon>
        <taxon>Haplorrhini</taxon>
        <taxon>Platyrrhini</taxon>
        <taxon>Cebidae</taxon>
        <taxon>Callitrichinae</taxon>
        <taxon>Saguinus</taxon>
    </lineage>
</organism>
<gene>
    <name evidence="2" type="ORF">P7K49_027931</name>
</gene>
<feature type="compositionally biased region" description="Basic and acidic residues" evidence="1">
    <location>
        <begin position="220"/>
        <end position="233"/>
    </location>
</feature>
<keyword evidence="3" id="KW-1185">Reference proteome</keyword>
<feature type="non-terminal residue" evidence="2">
    <location>
        <position position="1"/>
    </location>
</feature>
<dbReference type="EMBL" id="JASSZA010000014">
    <property type="protein sequence ID" value="KAK2094193.1"/>
    <property type="molecule type" value="Genomic_DNA"/>
</dbReference>
<comment type="caution">
    <text evidence="2">The sequence shown here is derived from an EMBL/GenBank/DDBJ whole genome shotgun (WGS) entry which is preliminary data.</text>
</comment>
<feature type="region of interest" description="Disordered" evidence="1">
    <location>
        <begin position="187"/>
        <end position="233"/>
    </location>
</feature>
<sequence length="233" mass="24249">ASAFSANCAKCQHHCYLLDPQASAFSANAVPSISTTATRSPQRPLPSALSPCKAPAPSLPTPQAHHLISAELEDVHSTVSLTARSAVSPEPCVLELSGEQPQMRSRAYRPTLWAPAPMKLHGPSHSLWSPKAARPKALCTEVGSLLQQSGAPAGPHAQGHSMFASLSTGKGLGQLLLLVHSNNGSVTKAPDTATLRHGSNTGHAGLEEGQKATSSNPHFTESDNARSDTSHTA</sequence>
<reference evidence="2 3" key="1">
    <citation type="submission" date="2023-05" db="EMBL/GenBank/DDBJ databases">
        <title>B98-5 Cell Line De Novo Hybrid Assembly: An Optical Mapping Approach.</title>
        <authorList>
            <person name="Kananen K."/>
            <person name="Auerbach J.A."/>
            <person name="Kautto E."/>
            <person name="Blachly J.S."/>
        </authorList>
    </citation>
    <scope>NUCLEOTIDE SEQUENCE [LARGE SCALE GENOMIC DNA]</scope>
    <source>
        <strain evidence="2">B95-8</strain>
        <tissue evidence="2">Cell line</tissue>
    </source>
</reference>
<accession>A0ABQ9UC43</accession>
<evidence type="ECO:0000313" key="3">
    <source>
        <dbReference type="Proteomes" id="UP001266305"/>
    </source>
</evidence>
<name>A0ABQ9UC43_SAGOE</name>
<feature type="region of interest" description="Disordered" evidence="1">
    <location>
        <begin position="35"/>
        <end position="62"/>
    </location>
</feature>
<evidence type="ECO:0000313" key="2">
    <source>
        <dbReference type="EMBL" id="KAK2094193.1"/>
    </source>
</evidence>
<proteinExistence type="predicted"/>
<dbReference type="Proteomes" id="UP001266305">
    <property type="component" value="Unassembled WGS sequence"/>
</dbReference>
<protein>
    <submittedName>
        <fullName evidence="2">Uncharacterized protein</fullName>
    </submittedName>
</protein>
<evidence type="ECO:0000256" key="1">
    <source>
        <dbReference type="SAM" id="MobiDB-lite"/>
    </source>
</evidence>